<dbReference type="InterPro" id="IPR005648">
    <property type="entry name" value="FlgD"/>
</dbReference>
<evidence type="ECO:0000256" key="5">
    <source>
        <dbReference type="RuleBase" id="RU362076"/>
    </source>
</evidence>
<reference evidence="7" key="1">
    <citation type="journal article" date="2022" name="bioRxiv">
        <title>Thiovibrio frasassiensisgen. nov., sp. nov., an autotrophic, elemental sulfur disproportionating bacterium isolated from sulfidic karst sediment, and proposal of Thiovibrionaceae fam. nov.</title>
        <authorList>
            <person name="Aronson H."/>
            <person name="Thomas C."/>
            <person name="Bhattacharyya M."/>
            <person name="Eckstein S."/>
            <person name="Jensen S."/>
            <person name="Barco R."/>
            <person name="Macalady J."/>
            <person name="Amend J."/>
        </authorList>
    </citation>
    <scope>NUCLEOTIDE SEQUENCE</scope>
    <source>
        <strain evidence="7">RS19-109</strain>
    </source>
</reference>
<dbReference type="AlphaFoldDB" id="A0A9X4MIJ8"/>
<name>A0A9X4MIJ8_9BACT</name>
<evidence type="ECO:0000259" key="6">
    <source>
        <dbReference type="Pfam" id="PF13860"/>
    </source>
</evidence>
<dbReference type="Gene3D" id="2.30.30.910">
    <property type="match status" value="1"/>
</dbReference>
<evidence type="ECO:0000256" key="2">
    <source>
        <dbReference type="ARBA" id="ARBA00016013"/>
    </source>
</evidence>
<keyword evidence="7" id="KW-0966">Cell projection</keyword>
<evidence type="ECO:0000256" key="3">
    <source>
        <dbReference type="ARBA" id="ARBA00022795"/>
    </source>
</evidence>
<organism evidence="7 8">
    <name type="scientific">Thiovibrio frasassiensis</name>
    <dbReference type="NCBI Taxonomy" id="2984131"/>
    <lineage>
        <taxon>Bacteria</taxon>
        <taxon>Pseudomonadati</taxon>
        <taxon>Thermodesulfobacteriota</taxon>
        <taxon>Desulfobulbia</taxon>
        <taxon>Desulfobulbales</taxon>
        <taxon>Thiovibrionaceae</taxon>
        <taxon>Thiovibrio</taxon>
    </lineage>
</organism>
<dbReference type="InterPro" id="IPR025965">
    <property type="entry name" value="FlgD/Vpr_Ig-like"/>
</dbReference>
<evidence type="ECO:0000256" key="1">
    <source>
        <dbReference type="ARBA" id="ARBA00010577"/>
    </source>
</evidence>
<dbReference type="GO" id="GO:0044781">
    <property type="term" value="P:bacterial-type flagellum organization"/>
    <property type="evidence" value="ECO:0007669"/>
    <property type="project" value="UniProtKB-UniRule"/>
</dbReference>
<comment type="caution">
    <text evidence="7">The sequence shown here is derived from an EMBL/GenBank/DDBJ whole genome shotgun (WGS) entry which is preliminary data.</text>
</comment>
<dbReference type="Pfam" id="PF03963">
    <property type="entry name" value="FlgD"/>
    <property type="match status" value="1"/>
</dbReference>
<proteinExistence type="inferred from homology"/>
<keyword evidence="7" id="KW-0282">Flagellum</keyword>
<dbReference type="Proteomes" id="UP001154240">
    <property type="component" value="Unassembled WGS sequence"/>
</dbReference>
<dbReference type="EMBL" id="JAPHEH010000001">
    <property type="protein sequence ID" value="MDG4477018.1"/>
    <property type="molecule type" value="Genomic_DNA"/>
</dbReference>
<comment type="similarity">
    <text evidence="1 5">Belongs to the FlgD family.</text>
</comment>
<feature type="domain" description="FlgD/Vpr Ig-like" evidence="6">
    <location>
        <begin position="108"/>
        <end position="177"/>
    </location>
</feature>
<dbReference type="Gene3D" id="2.60.40.4070">
    <property type="match status" value="1"/>
</dbReference>
<evidence type="ECO:0000313" key="7">
    <source>
        <dbReference type="EMBL" id="MDG4477018.1"/>
    </source>
</evidence>
<reference evidence="7" key="2">
    <citation type="submission" date="2022-10" db="EMBL/GenBank/DDBJ databases">
        <authorList>
            <person name="Aronson H.S."/>
        </authorList>
    </citation>
    <scope>NUCLEOTIDE SEQUENCE</scope>
    <source>
        <strain evidence="7">RS19-109</strain>
    </source>
</reference>
<keyword evidence="7" id="KW-0969">Cilium</keyword>
<dbReference type="RefSeq" id="WP_307633983.1">
    <property type="nucleotide sequence ID" value="NZ_JAPHEH010000001.1"/>
</dbReference>
<keyword evidence="8" id="KW-1185">Reference proteome</keyword>
<protein>
    <recommendedName>
        <fullName evidence="2 5">Basal-body rod modification protein FlgD</fullName>
    </recommendedName>
</protein>
<gene>
    <name evidence="7" type="ORF">OLX77_12730</name>
</gene>
<evidence type="ECO:0000256" key="4">
    <source>
        <dbReference type="ARBA" id="ARBA00024746"/>
    </source>
</evidence>
<evidence type="ECO:0000313" key="8">
    <source>
        <dbReference type="Proteomes" id="UP001154240"/>
    </source>
</evidence>
<dbReference type="Pfam" id="PF13860">
    <property type="entry name" value="FlgD_ig"/>
    <property type="match status" value="1"/>
</dbReference>
<keyword evidence="3 5" id="KW-1005">Bacterial flagellum biogenesis</keyword>
<accession>A0A9X4MIJ8</accession>
<sequence length="222" mass="23613">MTTIATTSSTLPTQDATALTTVGKSSLDRNDFMTLFITQMQHQDPLEPMDSTDMASQLAQFSNMEATMKMSDNLEKLLGYQVSQNNLQLLTLIGKEVQGGGNTMGVVEGKVSTTQYILADAAESCRIEIYDAAGKMADTVELGYAASGSHDLTWDATTPSGTVVADGLYTYNVVAINALGQKVDVDYRSTGTVTGVNFDGATAQVTVDKSIPMNVADILVVK</sequence>
<comment type="function">
    <text evidence="4 5">Required for flagellar hook formation. May act as a scaffolding protein.</text>
</comment>